<comment type="similarity">
    <text evidence="1 4">Belongs to the D-isomer specific 2-hydroxyacid dehydrogenase family.</text>
</comment>
<dbReference type="InterPro" id="IPR036291">
    <property type="entry name" value="NAD(P)-bd_dom_sf"/>
</dbReference>
<reference evidence="7 8" key="1">
    <citation type="submission" date="2017-02" db="EMBL/GenBank/DDBJ databases">
        <title>Draft Genome Sequence of Streptomyces tsukubaensis F601, a Producer of the immunosuppressant tacrolimus FK506.</title>
        <authorList>
            <person name="Zong G."/>
            <person name="Zhong C."/>
            <person name="Fu J."/>
            <person name="Qin R."/>
            <person name="Cao G."/>
        </authorList>
    </citation>
    <scope>NUCLEOTIDE SEQUENCE [LARGE SCALE GENOMIC DNA]</scope>
    <source>
        <strain evidence="7 8">F601</strain>
    </source>
</reference>
<dbReference type="SUPFAM" id="SSF52283">
    <property type="entry name" value="Formate/glycerate dehydrogenase catalytic domain-like"/>
    <property type="match status" value="1"/>
</dbReference>
<feature type="domain" description="D-isomer specific 2-hydroxyacid dehydrogenase NAD-binding" evidence="6">
    <location>
        <begin position="134"/>
        <end position="290"/>
    </location>
</feature>
<evidence type="ECO:0000256" key="2">
    <source>
        <dbReference type="ARBA" id="ARBA00023002"/>
    </source>
</evidence>
<dbReference type="Pfam" id="PF02826">
    <property type="entry name" value="2-Hacid_dh_C"/>
    <property type="match status" value="1"/>
</dbReference>
<comment type="caution">
    <text evidence="7">The sequence shown here is derived from an EMBL/GenBank/DDBJ whole genome shotgun (WGS) entry which is preliminary data.</text>
</comment>
<dbReference type="AlphaFoldDB" id="A0A1V4A9H1"/>
<dbReference type="Gene3D" id="3.40.50.720">
    <property type="entry name" value="NAD(P)-binding Rossmann-like Domain"/>
    <property type="match status" value="2"/>
</dbReference>
<evidence type="ECO:0000256" key="3">
    <source>
        <dbReference type="ARBA" id="ARBA00023027"/>
    </source>
</evidence>
<evidence type="ECO:0000256" key="4">
    <source>
        <dbReference type="RuleBase" id="RU003719"/>
    </source>
</evidence>
<gene>
    <name evidence="7" type="ORF">B1H18_13185</name>
</gene>
<sequence length="330" mass="34165">MTAPLPLPTAVCVMSPEVADLVLPPDLRTLLSRSVRLLPPSDAPFPAALADAEILISGWGCPRLTADVLARAPGLRLVAHAAGTVKSLVTEAVWERGITVSSAADANAGPVIAHTVAVITLAARRTLTTAAGYPGGWPRTDARAGADGRTVGIIGASRIGRGVIAELTHADAGYRILLSDPYVTDEEARLLGARRVDLAELCRLASVVSVHAPLLPETTGLLDAGLLAQLPDGGAVINTARGAIVDTQALTRECASGRLEAYLDVTDPEPLPPDHPLLALRNVLITPHVAGAQGSEVRRLGQYAAAEVARWVAGGPLHGEVTRAALPRLA</sequence>
<evidence type="ECO:0000259" key="5">
    <source>
        <dbReference type="Pfam" id="PF00389"/>
    </source>
</evidence>
<evidence type="ECO:0000313" key="8">
    <source>
        <dbReference type="Proteomes" id="UP000190539"/>
    </source>
</evidence>
<dbReference type="SUPFAM" id="SSF51735">
    <property type="entry name" value="NAD(P)-binding Rossmann-fold domains"/>
    <property type="match status" value="1"/>
</dbReference>
<evidence type="ECO:0000313" key="7">
    <source>
        <dbReference type="EMBL" id="OON80121.1"/>
    </source>
</evidence>
<feature type="domain" description="D-isomer specific 2-hydroxyacid dehydrogenase catalytic" evidence="5">
    <location>
        <begin position="47"/>
        <end position="321"/>
    </location>
</feature>
<dbReference type="STRING" id="83656.B1H18_13185"/>
<dbReference type="Proteomes" id="UP000190539">
    <property type="component" value="Unassembled WGS sequence"/>
</dbReference>
<dbReference type="GO" id="GO:0016616">
    <property type="term" value="F:oxidoreductase activity, acting on the CH-OH group of donors, NAD or NADP as acceptor"/>
    <property type="evidence" value="ECO:0007669"/>
    <property type="project" value="InterPro"/>
</dbReference>
<evidence type="ECO:0000259" key="6">
    <source>
        <dbReference type="Pfam" id="PF02826"/>
    </source>
</evidence>
<dbReference type="EMBL" id="MVFC01000008">
    <property type="protein sequence ID" value="OON80121.1"/>
    <property type="molecule type" value="Genomic_DNA"/>
</dbReference>
<dbReference type="InterPro" id="IPR006140">
    <property type="entry name" value="D-isomer_DH_NAD-bd"/>
</dbReference>
<proteinExistence type="inferred from homology"/>
<dbReference type="Pfam" id="PF00389">
    <property type="entry name" value="2-Hacid_dh"/>
    <property type="match status" value="1"/>
</dbReference>
<dbReference type="GO" id="GO:0051287">
    <property type="term" value="F:NAD binding"/>
    <property type="evidence" value="ECO:0007669"/>
    <property type="project" value="InterPro"/>
</dbReference>
<keyword evidence="2 4" id="KW-0560">Oxidoreductase</keyword>
<dbReference type="PANTHER" id="PTHR42789">
    <property type="entry name" value="D-ISOMER SPECIFIC 2-HYDROXYACID DEHYDROGENASE FAMILY PROTEIN (AFU_ORTHOLOGUE AFUA_6G10090)"/>
    <property type="match status" value="1"/>
</dbReference>
<name>A0A1V4A9H1_9ACTN</name>
<keyword evidence="8" id="KW-1185">Reference proteome</keyword>
<evidence type="ECO:0000256" key="1">
    <source>
        <dbReference type="ARBA" id="ARBA00005854"/>
    </source>
</evidence>
<dbReference type="InterPro" id="IPR006139">
    <property type="entry name" value="D-isomer_2_OHA_DH_cat_dom"/>
</dbReference>
<organism evidence="7 8">
    <name type="scientific">Streptomyces tsukubensis</name>
    <dbReference type="NCBI Taxonomy" id="83656"/>
    <lineage>
        <taxon>Bacteria</taxon>
        <taxon>Bacillati</taxon>
        <taxon>Actinomycetota</taxon>
        <taxon>Actinomycetes</taxon>
        <taxon>Kitasatosporales</taxon>
        <taxon>Streptomycetaceae</taxon>
        <taxon>Streptomyces</taxon>
    </lineage>
</organism>
<dbReference type="OrthoDB" id="4324715at2"/>
<accession>A0A1V4A9H1</accession>
<protein>
    <submittedName>
        <fullName evidence="7">Hydroxyacid dehydrogenase</fullName>
    </submittedName>
</protein>
<dbReference type="CDD" id="cd12167">
    <property type="entry name" value="2-Hacid_dh_8"/>
    <property type="match status" value="1"/>
</dbReference>
<dbReference type="InterPro" id="IPR050857">
    <property type="entry name" value="D-2-hydroxyacid_DH"/>
</dbReference>
<dbReference type="PANTHER" id="PTHR42789:SF1">
    <property type="entry name" value="D-ISOMER SPECIFIC 2-HYDROXYACID DEHYDROGENASE FAMILY PROTEIN (AFU_ORTHOLOGUE AFUA_6G10090)"/>
    <property type="match status" value="1"/>
</dbReference>
<keyword evidence="3" id="KW-0520">NAD</keyword>